<dbReference type="Pfam" id="PF01876">
    <property type="entry name" value="RNase_P_p30"/>
    <property type="match status" value="1"/>
</dbReference>
<keyword evidence="10" id="KW-1185">Reference proteome</keyword>
<dbReference type="Gene3D" id="3.40.50.300">
    <property type="entry name" value="P-loop containing nucleotide triphosphate hydrolases"/>
    <property type="match status" value="1"/>
</dbReference>
<accession>A0AAW1PDT3</accession>
<evidence type="ECO:0000259" key="8">
    <source>
        <dbReference type="PROSITE" id="PS50162"/>
    </source>
</evidence>
<feature type="domain" description="RecA family profile 1" evidence="8">
    <location>
        <begin position="77"/>
        <end position="260"/>
    </location>
</feature>
<keyword evidence="6" id="KW-0233">DNA recombination</keyword>
<dbReference type="GO" id="GO:0033063">
    <property type="term" value="C:Rad51B-Rad51C-Rad51D-XRCC2 complex"/>
    <property type="evidence" value="ECO:0007669"/>
    <property type="project" value="InterPro"/>
</dbReference>
<dbReference type="Pfam" id="PF08423">
    <property type="entry name" value="Rad51"/>
    <property type="match status" value="1"/>
</dbReference>
<name>A0AAW1PDT3_9CHLO</name>
<evidence type="ECO:0000256" key="4">
    <source>
        <dbReference type="ARBA" id="ARBA00022763"/>
    </source>
</evidence>
<organism evidence="9 10">
    <name type="scientific">[Myrmecia] bisecta</name>
    <dbReference type="NCBI Taxonomy" id="41462"/>
    <lineage>
        <taxon>Eukaryota</taxon>
        <taxon>Viridiplantae</taxon>
        <taxon>Chlorophyta</taxon>
        <taxon>core chlorophytes</taxon>
        <taxon>Trebouxiophyceae</taxon>
        <taxon>Trebouxiales</taxon>
        <taxon>Trebouxiaceae</taxon>
        <taxon>Myrmecia</taxon>
    </lineage>
</organism>
<dbReference type="GO" id="GO:0140664">
    <property type="term" value="F:ATP-dependent DNA damage sensor activity"/>
    <property type="evidence" value="ECO:0007669"/>
    <property type="project" value="InterPro"/>
</dbReference>
<dbReference type="SUPFAM" id="SSF89550">
    <property type="entry name" value="PHP domain-like"/>
    <property type="match status" value="1"/>
</dbReference>
<evidence type="ECO:0000256" key="3">
    <source>
        <dbReference type="ARBA" id="ARBA00022694"/>
    </source>
</evidence>
<dbReference type="PROSITE" id="PS50162">
    <property type="entry name" value="RECA_2"/>
    <property type="match status" value="1"/>
</dbReference>
<dbReference type="InterPro" id="IPR016195">
    <property type="entry name" value="Pol/histidinol_Pase-like"/>
</dbReference>
<dbReference type="GO" id="GO:0000400">
    <property type="term" value="F:four-way junction DNA binding"/>
    <property type="evidence" value="ECO:0007669"/>
    <property type="project" value="TreeGrafter"/>
</dbReference>
<dbReference type="PANTHER" id="PTHR46456:SF1">
    <property type="entry name" value="DNA REPAIR PROTEIN RAD51 HOMOLOG 2"/>
    <property type="match status" value="1"/>
</dbReference>
<dbReference type="AlphaFoldDB" id="A0AAW1PDT3"/>
<gene>
    <name evidence="9" type="ORF">WJX72_011994</name>
</gene>
<keyword evidence="5" id="KW-0238">DNA-binding</keyword>
<dbReference type="InterPro" id="IPR002738">
    <property type="entry name" value="RNase_P_p30"/>
</dbReference>
<dbReference type="InterPro" id="IPR020588">
    <property type="entry name" value="RecA_ATP-bd"/>
</dbReference>
<dbReference type="InterPro" id="IPR030548">
    <property type="entry name" value="RAD51B"/>
</dbReference>
<reference evidence="9 10" key="1">
    <citation type="journal article" date="2024" name="Nat. Commun.">
        <title>Phylogenomics reveals the evolutionary origins of lichenization in chlorophyte algae.</title>
        <authorList>
            <person name="Puginier C."/>
            <person name="Libourel C."/>
            <person name="Otte J."/>
            <person name="Skaloud P."/>
            <person name="Haon M."/>
            <person name="Grisel S."/>
            <person name="Petersen M."/>
            <person name="Berrin J.G."/>
            <person name="Delaux P.M."/>
            <person name="Dal Grande F."/>
            <person name="Keller J."/>
        </authorList>
    </citation>
    <scope>NUCLEOTIDE SEQUENCE [LARGE SCALE GENOMIC DNA]</scope>
    <source>
        <strain evidence="9 10">SAG 2043</strain>
    </source>
</reference>
<dbReference type="GO" id="GO:0005657">
    <property type="term" value="C:replication fork"/>
    <property type="evidence" value="ECO:0007669"/>
    <property type="project" value="TreeGrafter"/>
</dbReference>
<evidence type="ECO:0000256" key="6">
    <source>
        <dbReference type="ARBA" id="ARBA00023172"/>
    </source>
</evidence>
<keyword evidence="3" id="KW-0819">tRNA processing</keyword>
<dbReference type="Gene3D" id="3.20.20.140">
    <property type="entry name" value="Metal-dependent hydrolases"/>
    <property type="match status" value="1"/>
</dbReference>
<dbReference type="GO" id="GO:0003697">
    <property type="term" value="F:single-stranded DNA binding"/>
    <property type="evidence" value="ECO:0007669"/>
    <property type="project" value="TreeGrafter"/>
</dbReference>
<dbReference type="GO" id="GO:0005524">
    <property type="term" value="F:ATP binding"/>
    <property type="evidence" value="ECO:0007669"/>
    <property type="project" value="InterPro"/>
</dbReference>
<dbReference type="InterPro" id="IPR058766">
    <property type="entry name" value="HHH_XRCC3_RAD51B"/>
</dbReference>
<evidence type="ECO:0000256" key="7">
    <source>
        <dbReference type="ARBA" id="ARBA00023242"/>
    </source>
</evidence>
<dbReference type="EMBL" id="JALJOR010000012">
    <property type="protein sequence ID" value="KAK9807879.1"/>
    <property type="molecule type" value="Genomic_DNA"/>
</dbReference>
<dbReference type="Proteomes" id="UP001489004">
    <property type="component" value="Unassembled WGS sequence"/>
</dbReference>
<dbReference type="Pfam" id="PF26169">
    <property type="entry name" value="HHH_XRCC3_RpoA"/>
    <property type="match status" value="1"/>
</dbReference>
<dbReference type="GO" id="GO:0003690">
    <property type="term" value="F:double-stranded DNA binding"/>
    <property type="evidence" value="ECO:0007669"/>
    <property type="project" value="TreeGrafter"/>
</dbReference>
<evidence type="ECO:0000256" key="2">
    <source>
        <dbReference type="ARBA" id="ARBA00007095"/>
    </source>
</evidence>
<evidence type="ECO:0000313" key="9">
    <source>
        <dbReference type="EMBL" id="KAK9807879.1"/>
    </source>
</evidence>
<evidence type="ECO:0000256" key="1">
    <source>
        <dbReference type="ARBA" id="ARBA00004123"/>
    </source>
</evidence>
<dbReference type="GO" id="GO:0008033">
    <property type="term" value="P:tRNA processing"/>
    <property type="evidence" value="ECO:0007669"/>
    <property type="project" value="UniProtKB-KW"/>
</dbReference>
<comment type="similarity">
    <text evidence="2">Belongs to the RecA family. RAD51 subfamily.</text>
</comment>
<keyword evidence="4" id="KW-0227">DNA damage</keyword>
<dbReference type="InterPro" id="IPR027417">
    <property type="entry name" value="P-loop_NTPase"/>
</dbReference>
<keyword evidence="7" id="KW-0539">Nucleus</keyword>
<comment type="caution">
    <text evidence="9">The sequence shown here is derived from an EMBL/GenBank/DDBJ whole genome shotgun (WGS) entry which is preliminary data.</text>
</comment>
<dbReference type="SUPFAM" id="SSF52540">
    <property type="entry name" value="P-loop containing nucleoside triphosphate hydrolases"/>
    <property type="match status" value="1"/>
</dbReference>
<dbReference type="GO" id="GO:0000724">
    <property type="term" value="P:double-strand break repair via homologous recombination"/>
    <property type="evidence" value="ECO:0007669"/>
    <property type="project" value="InterPro"/>
</dbReference>
<sequence length="646" mass="69604">MAARALQRMQLQPAVLQRLSERNITTARDLLLSTHIDLVEVLDLNPDEVERLVQHVSSTIIPQPVTVLDLHRSSMSQASHLATHLQDLDHVLKGGIPCGGITELVGPGGVGKTQLCLMLSVSALLASAASAAPPSNSQPGTVLYIDTEKKFSTSRLVEIAQRRWPADFASQAAVQALTQRLLVITPTSSADLLARLMALESTIIDHSVRLIVIDSIAAFARSEFDRAQIAERQQTLGQQAAALKYLAEAFRIPVLVTNQVTTRIQGPAGYAFDATSSSHAPETSGQSHLTAALGTMWAHAVNTRLVLETAGGARFTKIAKCPSAPNAVFAYAVTASGLELQPDVPVPVILQGSCVDMAIANEIEFEPEMVADIHIISEAPKASEFRSTHRAQPSHQCEHLLQQGASSDVYLQRERMAMAVRLGYDCVAVAHQAKDRLTEQDRCSIEPFDEAALAAAAQAFSTNSPILASYDILAVQPLSERVMHQACTSLDVDIIALDMSRRMPFKFRPATIKAALSRGIHFEICYSTALRDDSARRNLFSHVAGLVRATRGQGIVVSSGARAAFDLRGPYDVLNLATLFGLHEGHAKAALTSRCQAVVEHARLRKAYKGAIRIDRVPLAAAGSEPGYMMVGASLSLCIDHTPGRK</sequence>
<dbReference type="PANTHER" id="PTHR46456">
    <property type="entry name" value="DNA REPAIR PROTEIN RAD51 HOMOLOG 2"/>
    <property type="match status" value="1"/>
</dbReference>
<proteinExistence type="inferred from homology"/>
<evidence type="ECO:0000313" key="10">
    <source>
        <dbReference type="Proteomes" id="UP001489004"/>
    </source>
</evidence>
<evidence type="ECO:0000256" key="5">
    <source>
        <dbReference type="ARBA" id="ARBA00023125"/>
    </source>
</evidence>
<protein>
    <recommendedName>
        <fullName evidence="8">RecA family profile 1 domain-containing protein</fullName>
    </recommendedName>
</protein>
<comment type="subcellular location">
    <subcellularLocation>
        <location evidence="1">Nucleus</location>
    </subcellularLocation>
</comment>
<dbReference type="InterPro" id="IPR013632">
    <property type="entry name" value="Rad51_C"/>
</dbReference>